<dbReference type="InterPro" id="IPR036388">
    <property type="entry name" value="WH-like_DNA-bd_sf"/>
</dbReference>
<keyword evidence="3" id="KW-0804">Transcription</keyword>
<dbReference type="EMBL" id="QUZK01000035">
    <property type="protein sequence ID" value="RFF30458.1"/>
    <property type="molecule type" value="Genomic_DNA"/>
</dbReference>
<keyword evidence="1" id="KW-0805">Transcription regulation</keyword>
<dbReference type="Gene3D" id="1.10.10.10">
    <property type="entry name" value="Winged helix-like DNA-binding domain superfamily/Winged helix DNA-binding domain"/>
    <property type="match status" value="1"/>
</dbReference>
<dbReference type="AlphaFoldDB" id="A0A3E1K8N2"/>
<reference evidence="5 6" key="1">
    <citation type="submission" date="2018-08" db="EMBL/GenBank/DDBJ databases">
        <title>Wenzhouxiangella salilacus sp. nov., a novel bacterium isolated from a saline lake in Xinjiang Province, China.</title>
        <authorList>
            <person name="Han S."/>
        </authorList>
    </citation>
    <scope>NUCLEOTIDE SEQUENCE [LARGE SCALE GENOMIC DNA]</scope>
    <source>
        <strain evidence="5 6">XDB06</strain>
    </source>
</reference>
<dbReference type="PRINTS" id="PR00038">
    <property type="entry name" value="HTHLUXR"/>
</dbReference>
<dbReference type="Proteomes" id="UP000260351">
    <property type="component" value="Unassembled WGS sequence"/>
</dbReference>
<evidence type="ECO:0000256" key="3">
    <source>
        <dbReference type="ARBA" id="ARBA00023163"/>
    </source>
</evidence>
<evidence type="ECO:0000313" key="5">
    <source>
        <dbReference type="EMBL" id="RFF30458.1"/>
    </source>
</evidence>
<dbReference type="PANTHER" id="PTHR44688:SF16">
    <property type="entry name" value="DNA-BINDING TRANSCRIPTIONAL ACTIVATOR DEVR_DOSR"/>
    <property type="match status" value="1"/>
</dbReference>
<dbReference type="OrthoDB" id="185403at2"/>
<sequence length="208" mass="23390">MKEPPIEVSILINSQIFARGVEQVVVELARDDVLVHQHSVAEATAAMAAGRINILVLDTELAPQLERALSEQENPPKIVLISEWRHAGTNLPVEEDLPCGFFPARAPESRLKYYLSLMIDCERRNLSEGGCRDCPLPHSLKPRHLLLTRRESEVFRLLGSLQTNQEISDLLNVSPKTIEAHCANIKRKLNVNNSRELLHAAINWVEGR</sequence>
<dbReference type="RefSeq" id="WP_116650651.1">
    <property type="nucleotide sequence ID" value="NZ_QUZK01000035.1"/>
</dbReference>
<dbReference type="InterPro" id="IPR000792">
    <property type="entry name" value="Tscrpt_reg_LuxR_C"/>
</dbReference>
<dbReference type="Pfam" id="PF00196">
    <property type="entry name" value="GerE"/>
    <property type="match status" value="1"/>
</dbReference>
<dbReference type="InterPro" id="IPR016032">
    <property type="entry name" value="Sig_transdc_resp-reg_C-effctor"/>
</dbReference>
<feature type="domain" description="HTH luxR-type" evidence="4">
    <location>
        <begin position="140"/>
        <end position="205"/>
    </location>
</feature>
<comment type="caution">
    <text evidence="5">The sequence shown here is derived from an EMBL/GenBank/DDBJ whole genome shotgun (WGS) entry which is preliminary data.</text>
</comment>
<accession>A0A3E1K8N2</accession>
<dbReference type="SUPFAM" id="SSF46894">
    <property type="entry name" value="C-terminal effector domain of the bipartite response regulators"/>
    <property type="match status" value="1"/>
</dbReference>
<proteinExistence type="predicted"/>
<name>A0A3E1K8N2_9GAMM</name>
<dbReference type="PROSITE" id="PS50043">
    <property type="entry name" value="HTH_LUXR_2"/>
    <property type="match status" value="1"/>
</dbReference>
<dbReference type="CDD" id="cd06170">
    <property type="entry name" value="LuxR_C_like"/>
    <property type="match status" value="1"/>
</dbReference>
<keyword evidence="2" id="KW-0238">DNA-binding</keyword>
<gene>
    <name evidence="5" type="ORF">DZC52_08210</name>
</gene>
<evidence type="ECO:0000256" key="2">
    <source>
        <dbReference type="ARBA" id="ARBA00023125"/>
    </source>
</evidence>
<organism evidence="5 6">
    <name type="scientific">Wenzhouxiangella sediminis</name>
    <dbReference type="NCBI Taxonomy" id="1792836"/>
    <lineage>
        <taxon>Bacteria</taxon>
        <taxon>Pseudomonadati</taxon>
        <taxon>Pseudomonadota</taxon>
        <taxon>Gammaproteobacteria</taxon>
        <taxon>Chromatiales</taxon>
        <taxon>Wenzhouxiangellaceae</taxon>
        <taxon>Wenzhouxiangella</taxon>
    </lineage>
</organism>
<evidence type="ECO:0000259" key="4">
    <source>
        <dbReference type="PROSITE" id="PS50043"/>
    </source>
</evidence>
<keyword evidence="6" id="KW-1185">Reference proteome</keyword>
<dbReference type="GO" id="GO:0006355">
    <property type="term" value="P:regulation of DNA-templated transcription"/>
    <property type="evidence" value="ECO:0007669"/>
    <property type="project" value="InterPro"/>
</dbReference>
<dbReference type="PANTHER" id="PTHR44688">
    <property type="entry name" value="DNA-BINDING TRANSCRIPTIONAL ACTIVATOR DEVR_DOSR"/>
    <property type="match status" value="1"/>
</dbReference>
<dbReference type="SMART" id="SM00421">
    <property type="entry name" value="HTH_LUXR"/>
    <property type="match status" value="1"/>
</dbReference>
<evidence type="ECO:0000256" key="1">
    <source>
        <dbReference type="ARBA" id="ARBA00023015"/>
    </source>
</evidence>
<dbReference type="GO" id="GO:0003677">
    <property type="term" value="F:DNA binding"/>
    <property type="evidence" value="ECO:0007669"/>
    <property type="project" value="UniProtKB-KW"/>
</dbReference>
<evidence type="ECO:0000313" key="6">
    <source>
        <dbReference type="Proteomes" id="UP000260351"/>
    </source>
</evidence>
<protein>
    <submittedName>
        <fullName evidence="5">LuxR family transcriptional regulator</fullName>
    </submittedName>
</protein>